<dbReference type="Proteomes" id="UP001499993">
    <property type="component" value="Unassembled WGS sequence"/>
</dbReference>
<comment type="caution">
    <text evidence="2">The sequence shown here is derived from an EMBL/GenBank/DDBJ whole genome shotgun (WGS) entry which is preliminary data.</text>
</comment>
<organism evidence="2 3">
    <name type="scientific">Streptomonospora halophila</name>
    <dbReference type="NCBI Taxonomy" id="427369"/>
    <lineage>
        <taxon>Bacteria</taxon>
        <taxon>Bacillati</taxon>
        <taxon>Actinomycetota</taxon>
        <taxon>Actinomycetes</taxon>
        <taxon>Streptosporangiales</taxon>
        <taxon>Nocardiopsidaceae</taxon>
        <taxon>Streptomonospora</taxon>
    </lineage>
</organism>
<reference evidence="3" key="1">
    <citation type="journal article" date="2019" name="Int. J. Syst. Evol. Microbiol.">
        <title>The Global Catalogue of Microorganisms (GCM) 10K type strain sequencing project: providing services to taxonomists for standard genome sequencing and annotation.</title>
        <authorList>
            <consortium name="The Broad Institute Genomics Platform"/>
            <consortium name="The Broad Institute Genome Sequencing Center for Infectious Disease"/>
            <person name="Wu L."/>
            <person name="Ma J."/>
        </authorList>
    </citation>
    <scope>NUCLEOTIDE SEQUENCE [LARGE SCALE GENOMIC DNA]</scope>
    <source>
        <strain evidence="3">JCM 18123</strain>
    </source>
</reference>
<feature type="compositionally biased region" description="Acidic residues" evidence="1">
    <location>
        <begin position="64"/>
        <end position="76"/>
    </location>
</feature>
<gene>
    <name evidence="2" type="ORF">GCM10023224_10020</name>
</gene>
<keyword evidence="3" id="KW-1185">Reference proteome</keyword>
<feature type="compositionally biased region" description="Low complexity" evidence="1">
    <location>
        <begin position="7"/>
        <end position="18"/>
    </location>
</feature>
<accession>A0ABP9G9G2</accession>
<dbReference type="EMBL" id="BAABIK010000004">
    <property type="protein sequence ID" value="GAA4931979.1"/>
    <property type="molecule type" value="Genomic_DNA"/>
</dbReference>
<proteinExistence type="predicted"/>
<protein>
    <submittedName>
        <fullName evidence="2">Uncharacterized protein</fullName>
    </submittedName>
</protein>
<evidence type="ECO:0000313" key="3">
    <source>
        <dbReference type="Proteomes" id="UP001499993"/>
    </source>
</evidence>
<evidence type="ECO:0000313" key="2">
    <source>
        <dbReference type="EMBL" id="GAA4931979.1"/>
    </source>
</evidence>
<name>A0ABP9G9G2_9ACTN</name>
<evidence type="ECO:0000256" key="1">
    <source>
        <dbReference type="SAM" id="MobiDB-lite"/>
    </source>
</evidence>
<feature type="region of interest" description="Disordered" evidence="1">
    <location>
        <begin position="1"/>
        <end position="99"/>
    </location>
</feature>
<sequence length="99" mass="10136">MSCADMRPPQAAAPPRSAARGRRASPDTGAGGVPPRARGRGRGVPAGGRAPGTQRQHGTGDAMDAYEIDIEVEELTEVTSRDITAGGDNDGTDSSSDFI</sequence>